<protein>
    <submittedName>
        <fullName evidence="9">Iron chelate uptake ABC transporter family permease subunit</fullName>
    </submittedName>
</protein>
<evidence type="ECO:0000256" key="5">
    <source>
        <dbReference type="ARBA" id="ARBA00022692"/>
    </source>
</evidence>
<gene>
    <name evidence="9" type="ORF">K5V21_02655</name>
</gene>
<feature type="transmembrane region" description="Helical" evidence="8">
    <location>
        <begin position="131"/>
        <end position="155"/>
    </location>
</feature>
<evidence type="ECO:0000256" key="6">
    <source>
        <dbReference type="ARBA" id="ARBA00022989"/>
    </source>
</evidence>
<dbReference type="CDD" id="cd06550">
    <property type="entry name" value="TM_ABC_iron-siderophores_like"/>
    <property type="match status" value="1"/>
</dbReference>
<feature type="transmembrane region" description="Helical" evidence="8">
    <location>
        <begin position="72"/>
        <end position="91"/>
    </location>
</feature>
<dbReference type="RefSeq" id="WP_221859177.1">
    <property type="nucleotide sequence ID" value="NZ_JAIKTU010000002.1"/>
</dbReference>
<feature type="transmembrane region" description="Helical" evidence="8">
    <location>
        <begin position="263"/>
        <end position="284"/>
    </location>
</feature>
<keyword evidence="10" id="KW-1185">Reference proteome</keyword>
<organism evidence="9 10">
    <name type="scientific">Clostridium sardiniense</name>
    <name type="common">Clostridium absonum</name>
    <dbReference type="NCBI Taxonomy" id="29369"/>
    <lineage>
        <taxon>Bacteria</taxon>
        <taxon>Bacillati</taxon>
        <taxon>Bacillota</taxon>
        <taxon>Clostridia</taxon>
        <taxon>Eubacteriales</taxon>
        <taxon>Clostridiaceae</taxon>
        <taxon>Clostridium</taxon>
    </lineage>
</organism>
<dbReference type="PANTHER" id="PTHR30472:SF19">
    <property type="entry name" value="PETROBACTIN IMPORT SYSTEM PERMEASE PROTEIN YCLO"/>
    <property type="match status" value="1"/>
</dbReference>
<keyword evidence="7 8" id="KW-0472">Membrane</keyword>
<dbReference type="InterPro" id="IPR000522">
    <property type="entry name" value="ABC_transptr_permease_BtuC"/>
</dbReference>
<dbReference type="PANTHER" id="PTHR30472">
    <property type="entry name" value="FERRIC ENTEROBACTIN TRANSPORT SYSTEM PERMEASE PROTEIN"/>
    <property type="match status" value="1"/>
</dbReference>
<comment type="similarity">
    <text evidence="2">Belongs to the binding-protein-dependent transport system permease family. FecCD subfamily.</text>
</comment>
<accession>A0ABS7KU54</accession>
<dbReference type="SUPFAM" id="SSF81345">
    <property type="entry name" value="ABC transporter involved in vitamin B12 uptake, BtuC"/>
    <property type="match status" value="1"/>
</dbReference>
<evidence type="ECO:0000313" key="10">
    <source>
        <dbReference type="Proteomes" id="UP001299068"/>
    </source>
</evidence>
<dbReference type="EMBL" id="JAIKTU010000002">
    <property type="protein sequence ID" value="MBY0754348.1"/>
    <property type="molecule type" value="Genomic_DNA"/>
</dbReference>
<reference evidence="9 10" key="1">
    <citation type="journal article" date="2021" name="Cell Host Microbe">
        <title>in vivo commensal control of Clostridioides difficile virulence.</title>
        <authorList>
            <person name="Girinathan B.P."/>
            <person name="Dibenedetto N."/>
            <person name="Worley J.N."/>
            <person name="Peltier J."/>
            <person name="Arrieta-Ortiz M.L."/>
            <person name="Rupa Christinal Immanuel S."/>
            <person name="Lavin R."/>
            <person name="Delaney M.L."/>
            <person name="Cummins C."/>
            <person name="Hoffmann M."/>
            <person name="Luo Y."/>
            <person name="Gonzalez-Escalona N."/>
            <person name="Allard M."/>
            <person name="Onderdonk A.B."/>
            <person name="Gerber G.K."/>
            <person name="Sonenshein A.L."/>
            <person name="Baliga N."/>
            <person name="Dupuy B."/>
            <person name="Bry L."/>
        </authorList>
    </citation>
    <scope>NUCLEOTIDE SEQUENCE [LARGE SCALE GENOMIC DNA]</scope>
    <source>
        <strain evidence="9 10">DSM 599</strain>
    </source>
</reference>
<dbReference type="Gene3D" id="1.10.3470.10">
    <property type="entry name" value="ABC transporter involved in vitamin B12 uptake, BtuC"/>
    <property type="match status" value="1"/>
</dbReference>
<dbReference type="Proteomes" id="UP001299068">
    <property type="component" value="Unassembled WGS sequence"/>
</dbReference>
<evidence type="ECO:0000256" key="8">
    <source>
        <dbReference type="SAM" id="Phobius"/>
    </source>
</evidence>
<feature type="transmembrane region" description="Helical" evidence="8">
    <location>
        <begin position="39"/>
        <end position="60"/>
    </location>
</feature>
<evidence type="ECO:0000256" key="7">
    <source>
        <dbReference type="ARBA" id="ARBA00023136"/>
    </source>
</evidence>
<comment type="caution">
    <text evidence="9">The sequence shown here is derived from an EMBL/GenBank/DDBJ whole genome shotgun (WGS) entry which is preliminary data.</text>
</comment>
<feature type="transmembrane region" description="Helical" evidence="8">
    <location>
        <begin position="103"/>
        <end position="124"/>
    </location>
</feature>
<evidence type="ECO:0000313" key="9">
    <source>
        <dbReference type="EMBL" id="MBY0754348.1"/>
    </source>
</evidence>
<keyword evidence="6 8" id="KW-1133">Transmembrane helix</keyword>
<feature type="transmembrane region" description="Helical" evidence="8">
    <location>
        <begin position="291"/>
        <end position="312"/>
    </location>
</feature>
<feature type="transmembrane region" description="Helical" evidence="8">
    <location>
        <begin position="225"/>
        <end position="251"/>
    </location>
</feature>
<feature type="transmembrane region" description="Helical" evidence="8">
    <location>
        <begin position="7"/>
        <end position="27"/>
    </location>
</feature>
<comment type="subcellular location">
    <subcellularLocation>
        <location evidence="1">Cell membrane</location>
        <topology evidence="1">Multi-pass membrane protein</topology>
    </subcellularLocation>
</comment>
<evidence type="ECO:0000256" key="2">
    <source>
        <dbReference type="ARBA" id="ARBA00007935"/>
    </source>
</evidence>
<feature type="transmembrane region" description="Helical" evidence="8">
    <location>
        <begin position="175"/>
        <end position="195"/>
    </location>
</feature>
<evidence type="ECO:0000256" key="1">
    <source>
        <dbReference type="ARBA" id="ARBA00004651"/>
    </source>
</evidence>
<keyword evidence="5 8" id="KW-0812">Transmembrane</keyword>
<sequence length="317" mass="35043">MKSNKKKLIILALASIVFVALYLFWGLNGQNFDYNLSKRIPKVIGIIVAGGSIAVSSILFQTITNNRIITPSIIGLDALYGLVQTIAVFIFGSSSIMMTNNTLNFLVSGVLMVGFSFVLFNLLFKKGKQNIMILLLVGTVLGGLFRSMSTFMQVLIDPNEYEALQSRLFASFSSINTKILFMAIVIILIIFAFLYDEIKKLDVMSLGRDQAINLGIDYDKLTKKILIIVTALVALSTALVGPITFLGILVVNLTYQMFNTFKHSLLLIGSILISIVALVSGQFLVERVFTFNTTIGIIINFIGGIYFIYLLLKESRV</sequence>
<keyword evidence="3" id="KW-0813">Transport</keyword>
<name>A0ABS7KU54_CLOSR</name>
<proteinExistence type="inferred from homology"/>
<evidence type="ECO:0000256" key="4">
    <source>
        <dbReference type="ARBA" id="ARBA00022475"/>
    </source>
</evidence>
<evidence type="ECO:0000256" key="3">
    <source>
        <dbReference type="ARBA" id="ARBA00022448"/>
    </source>
</evidence>
<keyword evidence="4" id="KW-1003">Cell membrane</keyword>
<dbReference type="InterPro" id="IPR037294">
    <property type="entry name" value="ABC_BtuC-like"/>
</dbReference>
<dbReference type="Pfam" id="PF01032">
    <property type="entry name" value="FecCD"/>
    <property type="match status" value="1"/>
</dbReference>